<protein>
    <submittedName>
        <fullName evidence="1">Uncharacterized protein</fullName>
    </submittedName>
</protein>
<comment type="caution">
    <text evidence="1">The sequence shown here is derived from an EMBL/GenBank/DDBJ whole genome shotgun (WGS) entry which is preliminary data.</text>
</comment>
<proteinExistence type="predicted"/>
<accession>X0RX64</accession>
<reference evidence="1" key="1">
    <citation type="journal article" date="2014" name="Front. Microbiol.">
        <title>High frequency of phylogenetically diverse reductive dehalogenase-homologous genes in deep subseafloor sedimentary metagenomes.</title>
        <authorList>
            <person name="Kawai M."/>
            <person name="Futagami T."/>
            <person name="Toyoda A."/>
            <person name="Takaki Y."/>
            <person name="Nishi S."/>
            <person name="Hori S."/>
            <person name="Arai W."/>
            <person name="Tsubouchi T."/>
            <person name="Morono Y."/>
            <person name="Uchiyama I."/>
            <person name="Ito T."/>
            <person name="Fujiyama A."/>
            <person name="Inagaki F."/>
            <person name="Takami H."/>
        </authorList>
    </citation>
    <scope>NUCLEOTIDE SEQUENCE</scope>
    <source>
        <strain evidence="1">Expedition CK06-06</strain>
    </source>
</reference>
<sequence>MVCKVCGKKIPKELLNNYYSWCSRKCRNVWISKHQKWWKKNKKRYIESRHPANYFGLTSSACDKGSDITNV</sequence>
<dbReference type="AlphaFoldDB" id="X0RX64"/>
<dbReference type="EMBL" id="BARS01007594">
    <property type="protein sequence ID" value="GAF67596.1"/>
    <property type="molecule type" value="Genomic_DNA"/>
</dbReference>
<evidence type="ECO:0000313" key="1">
    <source>
        <dbReference type="EMBL" id="GAF67596.1"/>
    </source>
</evidence>
<organism evidence="1">
    <name type="scientific">marine sediment metagenome</name>
    <dbReference type="NCBI Taxonomy" id="412755"/>
    <lineage>
        <taxon>unclassified sequences</taxon>
        <taxon>metagenomes</taxon>
        <taxon>ecological metagenomes</taxon>
    </lineage>
</organism>
<gene>
    <name evidence="1" type="ORF">S01H1_14582</name>
</gene>
<name>X0RX64_9ZZZZ</name>